<dbReference type="SUPFAM" id="SSF46689">
    <property type="entry name" value="Homeodomain-like"/>
    <property type="match status" value="1"/>
</dbReference>
<evidence type="ECO:0000256" key="3">
    <source>
        <dbReference type="ARBA" id="ARBA00023163"/>
    </source>
</evidence>
<dbReference type="RefSeq" id="WP_368643975.1">
    <property type="nucleotide sequence ID" value="NZ_CP158252.1"/>
</dbReference>
<evidence type="ECO:0000256" key="5">
    <source>
        <dbReference type="SAM" id="MobiDB-lite"/>
    </source>
</evidence>
<dbReference type="SUPFAM" id="SSF48498">
    <property type="entry name" value="Tetracyclin repressor-like, C-terminal domain"/>
    <property type="match status" value="1"/>
</dbReference>
<organism evidence="7">
    <name type="scientific">Castellaniella ginsengisoli</name>
    <dbReference type="NCBI Taxonomy" id="546114"/>
    <lineage>
        <taxon>Bacteria</taxon>
        <taxon>Pseudomonadati</taxon>
        <taxon>Pseudomonadota</taxon>
        <taxon>Betaproteobacteria</taxon>
        <taxon>Burkholderiales</taxon>
        <taxon>Alcaligenaceae</taxon>
        <taxon>Castellaniella</taxon>
    </lineage>
</organism>
<keyword evidence="3" id="KW-0804">Transcription</keyword>
<dbReference type="Gene3D" id="1.10.357.10">
    <property type="entry name" value="Tetracycline Repressor, domain 2"/>
    <property type="match status" value="1"/>
</dbReference>
<keyword evidence="2 4" id="KW-0238">DNA-binding</keyword>
<dbReference type="AlphaFoldDB" id="A0AB39CMJ8"/>
<protein>
    <submittedName>
        <fullName evidence="7">TetR/AcrR family transcriptional regulator</fullName>
    </submittedName>
</protein>
<evidence type="ECO:0000313" key="7">
    <source>
        <dbReference type="EMBL" id="XDJ43120.1"/>
    </source>
</evidence>
<evidence type="ECO:0000256" key="4">
    <source>
        <dbReference type="PROSITE-ProRule" id="PRU00335"/>
    </source>
</evidence>
<keyword evidence="1" id="KW-0805">Transcription regulation</keyword>
<dbReference type="InterPro" id="IPR001647">
    <property type="entry name" value="HTH_TetR"/>
</dbReference>
<dbReference type="Pfam" id="PF00440">
    <property type="entry name" value="TetR_N"/>
    <property type="match status" value="1"/>
</dbReference>
<sequence>MKKTPQAARRPDGRDTAQKAGSLPRAADRIRSSARDLFYHQGIRAVGVDAIVAEAGVTKPSLYRSFASKDELVVAYLRDYEVEFWRRFNAAVEAHPGDPRAQILAYFVGLTKRTCMAEYRGCGLTNACIEYPEPDHPARQVSVANKRQVRARLIELAREMGARDPEALGDGLQLLLEGACVSSQVFGAEGPVRYLADTAARLIDASLA</sequence>
<feature type="DNA-binding region" description="H-T-H motif" evidence="4">
    <location>
        <begin position="47"/>
        <end position="66"/>
    </location>
</feature>
<accession>A0AB39CMJ8</accession>
<reference evidence="7" key="1">
    <citation type="submission" date="2024-05" db="EMBL/GenBank/DDBJ databases">
        <authorList>
            <person name="Luo Y.-C."/>
            <person name="Nicholds J."/>
            <person name="Mortimer T."/>
            <person name="Maboni G."/>
        </authorList>
    </citation>
    <scope>NUCLEOTIDE SEQUENCE</scope>
    <source>
        <strain evidence="7">153920</strain>
    </source>
</reference>
<evidence type="ECO:0000256" key="1">
    <source>
        <dbReference type="ARBA" id="ARBA00023015"/>
    </source>
</evidence>
<gene>
    <name evidence="7" type="ORF">ABRY99_06045</name>
</gene>
<dbReference type="EMBL" id="CP158252">
    <property type="protein sequence ID" value="XDJ43120.1"/>
    <property type="molecule type" value="Genomic_DNA"/>
</dbReference>
<dbReference type="PANTHER" id="PTHR47506">
    <property type="entry name" value="TRANSCRIPTIONAL REGULATORY PROTEIN"/>
    <property type="match status" value="1"/>
</dbReference>
<dbReference type="PRINTS" id="PR00455">
    <property type="entry name" value="HTHTETR"/>
</dbReference>
<feature type="domain" description="HTH tetR-type" evidence="6">
    <location>
        <begin position="24"/>
        <end position="84"/>
    </location>
</feature>
<name>A0AB39CMJ8_9BURK</name>
<proteinExistence type="predicted"/>
<dbReference type="GO" id="GO:0003677">
    <property type="term" value="F:DNA binding"/>
    <property type="evidence" value="ECO:0007669"/>
    <property type="project" value="UniProtKB-UniRule"/>
</dbReference>
<dbReference type="InterPro" id="IPR009057">
    <property type="entry name" value="Homeodomain-like_sf"/>
</dbReference>
<dbReference type="PROSITE" id="PS50977">
    <property type="entry name" value="HTH_TETR_2"/>
    <property type="match status" value="1"/>
</dbReference>
<dbReference type="PANTHER" id="PTHR47506:SF1">
    <property type="entry name" value="HTH-TYPE TRANSCRIPTIONAL REGULATOR YJDC"/>
    <property type="match status" value="1"/>
</dbReference>
<feature type="region of interest" description="Disordered" evidence="5">
    <location>
        <begin position="1"/>
        <end position="25"/>
    </location>
</feature>
<evidence type="ECO:0000259" key="6">
    <source>
        <dbReference type="PROSITE" id="PS50977"/>
    </source>
</evidence>
<evidence type="ECO:0000256" key="2">
    <source>
        <dbReference type="ARBA" id="ARBA00023125"/>
    </source>
</evidence>
<dbReference type="InterPro" id="IPR036271">
    <property type="entry name" value="Tet_transcr_reg_TetR-rel_C_sf"/>
</dbReference>